<evidence type="ECO:0000256" key="4">
    <source>
        <dbReference type="ARBA" id="ARBA00009370"/>
    </source>
</evidence>
<feature type="domain" description="Peptidase S26" evidence="8">
    <location>
        <begin position="6"/>
        <end position="176"/>
    </location>
</feature>
<dbReference type="InterPro" id="IPR019757">
    <property type="entry name" value="Pept_S26A_signal_pept_1_Lys-AS"/>
</dbReference>
<evidence type="ECO:0000256" key="6">
    <source>
        <dbReference type="ARBA" id="ARBA00022801"/>
    </source>
</evidence>
<dbReference type="InterPro" id="IPR000223">
    <property type="entry name" value="Pept_S26A_signal_pept_1"/>
</dbReference>
<dbReference type="PANTHER" id="PTHR43390:SF1">
    <property type="entry name" value="CHLOROPLAST PROCESSING PEPTIDASE"/>
    <property type="match status" value="1"/>
</dbReference>
<dbReference type="Gene3D" id="2.10.109.10">
    <property type="entry name" value="Umud Fragment, subunit A"/>
    <property type="match status" value="1"/>
</dbReference>
<dbReference type="PROSITE" id="PS00501">
    <property type="entry name" value="SPASE_I_1"/>
    <property type="match status" value="1"/>
</dbReference>
<dbReference type="InterPro" id="IPR019533">
    <property type="entry name" value="Peptidase_S26"/>
</dbReference>
<comment type="similarity">
    <text evidence="4 7">Belongs to the peptidase S26 family.</text>
</comment>
<evidence type="ECO:0000256" key="3">
    <source>
        <dbReference type="ARBA" id="ARBA00004401"/>
    </source>
</evidence>
<evidence type="ECO:0000313" key="9">
    <source>
        <dbReference type="EMBL" id="MCS4486570.1"/>
    </source>
</evidence>
<comment type="caution">
    <text evidence="9">The sequence shown here is derived from an EMBL/GenBank/DDBJ whole genome shotgun (WGS) entry which is preliminary data.</text>
</comment>
<dbReference type="PROSITE" id="PS00760">
    <property type="entry name" value="SPASE_I_2"/>
    <property type="match status" value="1"/>
</dbReference>
<evidence type="ECO:0000256" key="1">
    <source>
        <dbReference type="ARBA" id="ARBA00000677"/>
    </source>
</evidence>
<dbReference type="InterPro" id="IPR036286">
    <property type="entry name" value="LexA/Signal_pep-like_sf"/>
</dbReference>
<name>A0ABT2F3X0_9STAP</name>
<protein>
    <recommendedName>
        <fullName evidence="7">Signal peptidase I</fullName>
        <ecNumber evidence="7">3.4.21.89</ecNumber>
    </recommendedName>
</protein>
<evidence type="ECO:0000256" key="2">
    <source>
        <dbReference type="ARBA" id="ARBA00002312"/>
    </source>
</evidence>
<dbReference type="Proteomes" id="UP001205609">
    <property type="component" value="Unassembled WGS sequence"/>
</dbReference>
<dbReference type="PROSITE" id="PS00761">
    <property type="entry name" value="SPASE_I_3"/>
    <property type="match status" value="1"/>
</dbReference>
<comment type="catalytic activity">
    <reaction evidence="1 7">
        <text>Cleavage of hydrophobic, N-terminal signal or leader sequences from secreted and periplasmic proteins.</text>
        <dbReference type="EC" id="3.4.21.89"/>
    </reaction>
</comment>
<dbReference type="EMBL" id="JANUXY010000005">
    <property type="protein sequence ID" value="MCS4486570.1"/>
    <property type="molecule type" value="Genomic_DNA"/>
</dbReference>
<dbReference type="GO" id="GO:0009003">
    <property type="term" value="F:signal peptidase activity"/>
    <property type="evidence" value="ECO:0007669"/>
    <property type="project" value="UniProtKB-EC"/>
</dbReference>
<dbReference type="RefSeq" id="WP_259200064.1">
    <property type="nucleotide sequence ID" value="NZ_JANUXY010000005.1"/>
</dbReference>
<gene>
    <name evidence="9" type="primary">lepB</name>
    <name evidence="9" type="ORF">NXS11_06605</name>
</gene>
<dbReference type="SUPFAM" id="SSF51306">
    <property type="entry name" value="LexA/Signal peptidase"/>
    <property type="match status" value="1"/>
</dbReference>
<dbReference type="Pfam" id="PF10502">
    <property type="entry name" value="Peptidase_S26"/>
    <property type="match status" value="1"/>
</dbReference>
<dbReference type="PRINTS" id="PR00727">
    <property type="entry name" value="LEADERPTASE"/>
</dbReference>
<dbReference type="CDD" id="cd06530">
    <property type="entry name" value="S26_SPase_I"/>
    <property type="match status" value="1"/>
</dbReference>
<keyword evidence="6 7" id="KW-0378">Hydrolase</keyword>
<evidence type="ECO:0000259" key="8">
    <source>
        <dbReference type="Pfam" id="PF10502"/>
    </source>
</evidence>
<dbReference type="EC" id="3.4.21.89" evidence="7"/>
<dbReference type="InterPro" id="IPR019756">
    <property type="entry name" value="Pept_S26A_signal_pept_1_Ser-AS"/>
</dbReference>
<dbReference type="NCBIfam" id="TIGR02227">
    <property type="entry name" value="sigpep_I_bact"/>
    <property type="match status" value="1"/>
</dbReference>
<proteinExistence type="inferred from homology"/>
<evidence type="ECO:0000313" key="10">
    <source>
        <dbReference type="Proteomes" id="UP001205609"/>
    </source>
</evidence>
<dbReference type="PANTHER" id="PTHR43390">
    <property type="entry name" value="SIGNAL PEPTIDASE I"/>
    <property type="match status" value="1"/>
</dbReference>
<reference evidence="9 10" key="1">
    <citation type="journal article" date="2023" name="Int. J. Syst. Evol. Microbiol.">
        <title>Streptococcus sciuri sp. nov., Staphylococcus marylandisciuri sp. nov. and Staphylococcus americanisciuri sp. nov., isolated from faeces of eastern grey squirrel (Sciurus carolinensis).</title>
        <authorList>
            <person name="Volokhov D.V."/>
            <person name="Zagorodnyaya T.A."/>
            <person name="Furtak V.A."/>
            <person name="Nattanmai G."/>
            <person name="Randall L."/>
            <person name="Jose S."/>
            <person name="Gao Y."/>
            <person name="Eisenberg T."/>
            <person name="Delmonte P."/>
            <person name="Blom J."/>
            <person name="Mitchell K.K."/>
        </authorList>
    </citation>
    <scope>NUCLEOTIDE SEQUENCE [LARGE SCALE GENOMIC DNA]</scope>
    <source>
        <strain evidence="9 10">GRT3</strain>
    </source>
</reference>
<sequence length="188" mass="21247">MKKDLLELLCAVAIAVIASLLISHFVASTYKVNGLSMYPTFNDSDRVVVSKISKTLDTLDNGDVIVFHRDSRKDYIKRLIGKPGDIVTYKNDILYVNGKKINEPYLEANKRHKIGRQLTEDFSSIDLTGASEQGTIPKDKYLVLGDNRQNSIDSRRPEVGLISEKKIVGKVVLRYWPVSDFKLNFDKP</sequence>
<keyword evidence="5 7" id="KW-0645">Protease</keyword>
<organism evidence="9 10">
    <name type="scientific">Staphylococcus americanisciuri</name>
    <dbReference type="NCBI Taxonomy" id="2973940"/>
    <lineage>
        <taxon>Bacteria</taxon>
        <taxon>Bacillati</taxon>
        <taxon>Bacillota</taxon>
        <taxon>Bacilli</taxon>
        <taxon>Bacillales</taxon>
        <taxon>Staphylococcaceae</taxon>
        <taxon>Staphylococcus</taxon>
    </lineage>
</organism>
<evidence type="ECO:0000256" key="5">
    <source>
        <dbReference type="ARBA" id="ARBA00022670"/>
    </source>
</evidence>
<comment type="subcellular location">
    <subcellularLocation>
        <location evidence="3">Cell membrane</location>
        <topology evidence="3">Single-pass type II membrane protein</topology>
    </subcellularLocation>
    <subcellularLocation>
        <location evidence="7">Membrane</location>
        <topology evidence="7">Single-pass type II membrane protein</topology>
    </subcellularLocation>
</comment>
<evidence type="ECO:0000256" key="7">
    <source>
        <dbReference type="RuleBase" id="RU362042"/>
    </source>
</evidence>
<accession>A0ABT2F3X0</accession>
<comment type="function">
    <text evidence="2">Essential for cell viability.</text>
</comment>
<dbReference type="InterPro" id="IPR019758">
    <property type="entry name" value="Pept_S26A_signal_pept_1_CS"/>
</dbReference>
<keyword evidence="10" id="KW-1185">Reference proteome</keyword>